<organism evidence="4 5">
    <name type="scientific">Micromonospora echinospora</name>
    <name type="common">Micromonospora purpurea</name>
    <dbReference type="NCBI Taxonomy" id="1877"/>
    <lineage>
        <taxon>Bacteria</taxon>
        <taxon>Bacillati</taxon>
        <taxon>Actinomycetota</taxon>
        <taxon>Actinomycetes</taxon>
        <taxon>Micromonosporales</taxon>
        <taxon>Micromonosporaceae</taxon>
        <taxon>Micromonospora</taxon>
    </lineage>
</organism>
<evidence type="ECO:0000256" key="2">
    <source>
        <dbReference type="ARBA" id="ARBA00023150"/>
    </source>
</evidence>
<dbReference type="SUPFAM" id="SSF53927">
    <property type="entry name" value="Cytidine deaminase-like"/>
    <property type="match status" value="1"/>
</dbReference>
<dbReference type="PIRSF" id="PIRSF015626">
    <property type="entry name" value="FdhD"/>
    <property type="match status" value="1"/>
</dbReference>
<gene>
    <name evidence="3" type="primary">fdhD</name>
    <name evidence="4" type="ORF">GA0070618_2036</name>
</gene>
<dbReference type="RefSeq" id="WP_088981418.1">
    <property type="nucleotide sequence ID" value="NZ_LT607413.1"/>
</dbReference>
<dbReference type="InParanoid" id="A0A1C4WBI0"/>
<dbReference type="EMBL" id="LT607413">
    <property type="protein sequence ID" value="SCE93553.1"/>
    <property type="molecule type" value="Genomic_DNA"/>
</dbReference>
<keyword evidence="5" id="KW-1185">Reference proteome</keyword>
<dbReference type="HAMAP" id="MF_00187">
    <property type="entry name" value="FdhD"/>
    <property type="match status" value="1"/>
</dbReference>
<dbReference type="FunCoup" id="A0A1C4WBI0">
    <property type="interactions" value="6"/>
</dbReference>
<evidence type="ECO:0000313" key="5">
    <source>
        <dbReference type="Proteomes" id="UP000198253"/>
    </source>
</evidence>
<dbReference type="GO" id="GO:0016783">
    <property type="term" value="F:sulfurtransferase activity"/>
    <property type="evidence" value="ECO:0007669"/>
    <property type="project" value="InterPro"/>
</dbReference>
<dbReference type="Pfam" id="PF02634">
    <property type="entry name" value="FdhD-NarQ"/>
    <property type="match status" value="1"/>
</dbReference>
<dbReference type="Gene3D" id="3.40.140.10">
    <property type="entry name" value="Cytidine Deaminase, domain 2"/>
    <property type="match status" value="1"/>
</dbReference>
<evidence type="ECO:0000256" key="3">
    <source>
        <dbReference type="HAMAP-Rule" id="MF_00187"/>
    </source>
</evidence>
<dbReference type="NCBIfam" id="TIGR00129">
    <property type="entry name" value="fdhD_narQ"/>
    <property type="match status" value="1"/>
</dbReference>
<reference evidence="5" key="1">
    <citation type="submission" date="2016-06" db="EMBL/GenBank/DDBJ databases">
        <authorList>
            <person name="Varghese N."/>
            <person name="Submissions Spin"/>
        </authorList>
    </citation>
    <scope>NUCLEOTIDE SEQUENCE [LARGE SCALE GENOMIC DNA]</scope>
    <source>
        <strain evidence="5">DSM 43816</strain>
    </source>
</reference>
<name>A0A1C4WBI0_MICEC</name>
<protein>
    <recommendedName>
        <fullName evidence="3">Sulfur carrier protein FdhD</fullName>
    </recommendedName>
</protein>
<dbReference type="Proteomes" id="UP000198253">
    <property type="component" value="Chromosome I"/>
</dbReference>
<accession>A0A1C4WBI0</accession>
<dbReference type="GO" id="GO:0005737">
    <property type="term" value="C:cytoplasm"/>
    <property type="evidence" value="ECO:0007669"/>
    <property type="project" value="UniProtKB-SubCell"/>
</dbReference>
<comment type="function">
    <text evidence="3">Required for formate dehydrogenase (FDH) activity. Acts as a sulfur carrier protein that transfers sulfur from IscS to the molybdenum cofactor prior to its insertion into FDH.</text>
</comment>
<proteinExistence type="inferred from homology"/>
<dbReference type="GO" id="GO:0097163">
    <property type="term" value="F:sulfur carrier activity"/>
    <property type="evidence" value="ECO:0007669"/>
    <property type="project" value="UniProtKB-UniRule"/>
</dbReference>
<dbReference type="GO" id="GO:0006777">
    <property type="term" value="P:Mo-molybdopterin cofactor biosynthetic process"/>
    <property type="evidence" value="ECO:0007669"/>
    <property type="project" value="UniProtKB-UniRule"/>
</dbReference>
<dbReference type="NCBIfam" id="NF001943">
    <property type="entry name" value="PRK00724.1-2"/>
    <property type="match status" value="1"/>
</dbReference>
<dbReference type="PANTHER" id="PTHR30592">
    <property type="entry name" value="FORMATE DEHYDROGENASE"/>
    <property type="match status" value="1"/>
</dbReference>
<comment type="similarity">
    <text evidence="3">Belongs to the FdhD family.</text>
</comment>
<evidence type="ECO:0000256" key="1">
    <source>
        <dbReference type="ARBA" id="ARBA00022490"/>
    </source>
</evidence>
<sequence length="281" mass="29810">MGRATDRRNVLRIDLGPDGRVVRRPDNLAAEEPLEIRVGPAGPARRRPLAVTMRTPGDDLDLALGFLLTEGLIRSTDDVHTAQLCAGTETPNTYNVVDVVLAPGVPEPATDPARNFYTTSSCGVCGKASIDSVRTRSAYRVADDPTTVPAEVLAALPDTLRSAQRGFDRTGGLHAAGLFTPTGELVVLREDVGRHNAVDKVVGWAVRERRLPLAGHLLLVSGRASFELTQKAWMAGAPLLAAVSAPSTLAADLAAEAGMTLVGFLRGDTMNVYTGDHRISC</sequence>
<keyword evidence="2 3" id="KW-0501">Molybdenum cofactor biosynthesis</keyword>
<keyword evidence="1 3" id="KW-0963">Cytoplasm</keyword>
<dbReference type="OrthoDB" id="3197277at2"/>
<dbReference type="PANTHER" id="PTHR30592:SF1">
    <property type="entry name" value="SULFUR CARRIER PROTEIN FDHD"/>
    <property type="match status" value="1"/>
</dbReference>
<dbReference type="Gene3D" id="3.10.20.10">
    <property type="match status" value="1"/>
</dbReference>
<evidence type="ECO:0000313" key="4">
    <source>
        <dbReference type="EMBL" id="SCE93553.1"/>
    </source>
</evidence>
<dbReference type="InterPro" id="IPR003786">
    <property type="entry name" value="FdhD"/>
</dbReference>
<comment type="subcellular location">
    <subcellularLocation>
        <location evidence="3">Cytoplasm</location>
    </subcellularLocation>
</comment>
<dbReference type="InterPro" id="IPR016193">
    <property type="entry name" value="Cytidine_deaminase-like"/>
</dbReference>
<dbReference type="AlphaFoldDB" id="A0A1C4WBI0"/>
<comment type="caution">
    <text evidence="3">Lacks conserved residue(s) required for the propagation of feature annotation.</text>
</comment>
<feature type="active site" description="Cysteine persulfide intermediate" evidence="3">
    <location>
        <position position="122"/>
    </location>
</feature>